<feature type="compositionally biased region" description="Low complexity" evidence="10">
    <location>
        <begin position="156"/>
        <end position="169"/>
    </location>
</feature>
<comment type="subcellular location">
    <subcellularLocation>
        <location evidence="2">Secreted</location>
    </subcellularLocation>
</comment>
<evidence type="ECO:0000256" key="5">
    <source>
        <dbReference type="ARBA" id="ARBA00022525"/>
    </source>
</evidence>
<dbReference type="AlphaFoldDB" id="A0A0H2VK76"/>
<dbReference type="GO" id="GO:0016042">
    <property type="term" value="P:lipid catabolic process"/>
    <property type="evidence" value="ECO:0007669"/>
    <property type="project" value="UniProtKB-KW"/>
</dbReference>
<dbReference type="NCBIfam" id="NF047351">
    <property type="entry name" value="lipase_YSIRK_Sa"/>
    <property type="match status" value="1"/>
</dbReference>
<protein>
    <recommendedName>
        <fullName evidence="4">triacylglycerol lipase</fullName>
        <ecNumber evidence="4">3.1.1.3</ecNumber>
    </recommendedName>
</protein>
<keyword evidence="5" id="KW-0964">Secreted</keyword>
<evidence type="ECO:0000259" key="12">
    <source>
        <dbReference type="Pfam" id="PF04650"/>
    </source>
</evidence>
<feature type="domain" description="YSIRK Gram-positive signal peptide" evidence="12">
    <location>
        <begin position="5"/>
        <end position="29"/>
    </location>
</feature>
<keyword evidence="6" id="KW-0732">Signal</keyword>
<dbReference type="InterPro" id="IPR005877">
    <property type="entry name" value="YSIRK_signal_dom"/>
</dbReference>
<keyword evidence="8" id="KW-0442">Lipid degradation</keyword>
<evidence type="ECO:0000256" key="3">
    <source>
        <dbReference type="ARBA" id="ARBA00010701"/>
    </source>
</evidence>
<feature type="compositionally biased region" description="Basic and acidic residues" evidence="10">
    <location>
        <begin position="227"/>
        <end position="251"/>
    </location>
</feature>
<feature type="compositionally biased region" description="Polar residues" evidence="10">
    <location>
        <begin position="252"/>
        <end position="272"/>
    </location>
</feature>
<accession>A0A0H2VK76</accession>
<dbReference type="EC" id="3.1.1.3" evidence="4"/>
<dbReference type="InterPro" id="IPR029058">
    <property type="entry name" value="AB_hydrolase_fold"/>
</dbReference>
<reference evidence="14 15" key="1">
    <citation type="journal article" date="2003" name="Mol. Microbiol.">
        <title>Genome-based analysis of virulence genes in a non-biofilm-forming Staphylococcus epidermidis strain (ATCC 12228).</title>
        <authorList>
            <person name="Zhang Y.Q."/>
            <person name="Ren S.X."/>
            <person name="Li H.L."/>
            <person name="Wang Y.X."/>
            <person name="Fu G."/>
            <person name="Yang J."/>
            <person name="Qin Z.Q."/>
            <person name="Miao Y.G."/>
            <person name="Wang W.Y."/>
            <person name="Chen R.S."/>
            <person name="Shen Y."/>
            <person name="Chen Z."/>
            <person name="Yuan Z.H."/>
            <person name="Zhao G.P."/>
            <person name="Qu D."/>
            <person name="Danchin A."/>
            <person name="Wen Y.M."/>
        </authorList>
    </citation>
    <scope>NUCLEOTIDE SEQUENCE [LARGE SCALE GENOMIC DNA]</scope>
    <source>
        <strain evidence="15">ATCC 12228 / FDA PCI 1200</strain>
    </source>
</reference>
<feature type="compositionally biased region" description="Polar residues" evidence="10">
    <location>
        <begin position="118"/>
        <end position="138"/>
    </location>
</feature>
<dbReference type="Proteomes" id="UP000001411">
    <property type="component" value="Chromosome"/>
</dbReference>
<dbReference type="PANTHER" id="PTHR34043">
    <property type="entry name" value="ALPHA/BETA-HYDROLASES SUPERFAMILY PROTEIN"/>
    <property type="match status" value="1"/>
</dbReference>
<dbReference type="NCBIfam" id="TIGR01168">
    <property type="entry name" value="YSIRK_signal"/>
    <property type="match status" value="1"/>
</dbReference>
<dbReference type="PATRIC" id="fig|176280.10.peg.2344"/>
<gene>
    <name evidence="14" type="ordered locus">SE_2403</name>
</gene>
<feature type="transmembrane region" description="Helical" evidence="11">
    <location>
        <begin position="12"/>
        <end position="32"/>
    </location>
</feature>
<dbReference type="GO" id="GO:0005576">
    <property type="term" value="C:extracellular region"/>
    <property type="evidence" value="ECO:0007669"/>
    <property type="project" value="UniProtKB-SubCell"/>
</dbReference>
<name>A0A0H2VK76_STAES</name>
<dbReference type="Pfam" id="PF24708">
    <property type="entry name" value="Lip_C"/>
    <property type="match status" value="1"/>
</dbReference>
<keyword evidence="9" id="KW-0443">Lipid metabolism</keyword>
<evidence type="ECO:0000259" key="13">
    <source>
        <dbReference type="Pfam" id="PF24708"/>
    </source>
</evidence>
<evidence type="ECO:0000256" key="10">
    <source>
        <dbReference type="SAM" id="MobiDB-lite"/>
    </source>
</evidence>
<organism evidence="14 15">
    <name type="scientific">Staphylococcus epidermidis (strain ATCC 12228 / FDA PCI 1200)</name>
    <dbReference type="NCBI Taxonomy" id="176280"/>
    <lineage>
        <taxon>Bacteria</taxon>
        <taxon>Bacillati</taxon>
        <taxon>Bacillota</taxon>
        <taxon>Bacilli</taxon>
        <taxon>Bacillales</taxon>
        <taxon>Staphylococcaceae</taxon>
        <taxon>Staphylococcus</taxon>
    </lineage>
</organism>
<dbReference type="InterPro" id="IPR056304">
    <property type="entry name" value="Lip-like_C"/>
</dbReference>
<dbReference type="KEGG" id="sep:SE_2403"/>
<dbReference type="RefSeq" id="WP_002485575.1">
    <property type="nucleotide sequence ID" value="NC_004461.1"/>
</dbReference>
<keyword evidence="7 14" id="KW-0378">Hydrolase</keyword>
<evidence type="ECO:0000256" key="4">
    <source>
        <dbReference type="ARBA" id="ARBA00013279"/>
    </source>
</evidence>
<evidence type="ECO:0000313" key="14">
    <source>
        <dbReference type="EMBL" id="AAO06046.1"/>
    </source>
</evidence>
<evidence type="ECO:0000256" key="1">
    <source>
        <dbReference type="ARBA" id="ARBA00001024"/>
    </source>
</evidence>
<evidence type="ECO:0000256" key="7">
    <source>
        <dbReference type="ARBA" id="ARBA00022801"/>
    </source>
</evidence>
<keyword evidence="11" id="KW-0472">Membrane</keyword>
<dbReference type="FunFam" id="3.40.50.1820:FF:000656">
    <property type="entry name" value="Lipase"/>
    <property type="match status" value="1"/>
</dbReference>
<feature type="compositionally biased region" description="Polar residues" evidence="10">
    <location>
        <begin position="189"/>
        <end position="226"/>
    </location>
</feature>
<sequence length="681" mass="76064">MTNNNRIKRFSIRKYAVGVVSIITGVTIFIGGQQAQAAETSVQHADAHPEDSQTTQQLKNDKVEETLKASKQGNADSQQVQTIDQSKTNQNNQHSVAESAQLKSDETANQPKKEEGSSVKQDVQPSKNVNQQDVATQSNERENNDIKDEGQTSKTSNQHIQSSNSHNQSTGTKDSYSEEIDQPLVKLQKPSNDSTYQTQSKTKQDSSKQLPQEKTTKRQIQTTENEQTTKVDSKKANDTQNVEKHTQEPKNDTSTSQKNHQQVATKEQSNRSTTRETQKQSANANQNHQSTHQAQFKNQYPVVFVHGFLGFAGDNQFSLAPKYWGGTKYNIDRNLTNEGYNVHEANIGAFSSNYDRAVELYYYVKGGRVDYGAAHAAKYGHHRYGRTYKGIMRDWEPGKKIHFIGHSMGGQTIRQMEEFLRNGNQEEIEYQRQHGGTISDLFTGGKDNMVASITTLGTPHNGTPAADKIGTRKLVKETINRIGRLSGGKDVDIDLGFSQWGLKQQPNESYIDYAERVSKSKIWNTEDQAVNDLTTQGAEKINQQTSLNPNIVYTTYTGSATHTGPLGNELPNSSEILLLNLTSRIIGKDANKEIRPNDGVVPVISSQHPSNQAFKKVDDHTPATDKGVWQVRPVQHDWDHLDLVGMDAFDLTHTGRELGQFYLGIMDNIMRIEEADGITNK</sequence>
<feature type="compositionally biased region" description="Polar residues" evidence="10">
    <location>
        <begin position="279"/>
        <end position="294"/>
    </location>
</feature>
<proteinExistence type="inferred from homology"/>
<comment type="catalytic activity">
    <reaction evidence="1">
        <text>a triacylglycerol + H2O = a diacylglycerol + a fatty acid + H(+)</text>
        <dbReference type="Rhea" id="RHEA:12044"/>
        <dbReference type="ChEBI" id="CHEBI:15377"/>
        <dbReference type="ChEBI" id="CHEBI:15378"/>
        <dbReference type="ChEBI" id="CHEBI:17855"/>
        <dbReference type="ChEBI" id="CHEBI:18035"/>
        <dbReference type="ChEBI" id="CHEBI:28868"/>
        <dbReference type="EC" id="3.1.1.3"/>
    </reaction>
</comment>
<feature type="compositionally biased region" description="Polar residues" evidence="10">
    <location>
        <begin position="69"/>
        <end position="102"/>
    </location>
</feature>
<feature type="compositionally biased region" description="Basic and acidic residues" evidence="10">
    <location>
        <begin position="103"/>
        <end position="117"/>
    </location>
</feature>
<dbReference type="eggNOG" id="COG1075">
    <property type="taxonomic scope" value="Bacteria"/>
</dbReference>
<dbReference type="OrthoDB" id="2004167at2"/>
<evidence type="ECO:0000256" key="6">
    <source>
        <dbReference type="ARBA" id="ARBA00022729"/>
    </source>
</evidence>
<dbReference type="Pfam" id="PF04650">
    <property type="entry name" value="YSIRK_signal"/>
    <property type="match status" value="1"/>
</dbReference>
<dbReference type="HOGENOM" id="CLU_023555_2_0_9"/>
<comment type="similarity">
    <text evidence="3">Belongs to the AB hydrolase superfamily. Lipase family.</text>
</comment>
<evidence type="ECO:0000256" key="11">
    <source>
        <dbReference type="SAM" id="Phobius"/>
    </source>
</evidence>
<evidence type="ECO:0000256" key="9">
    <source>
        <dbReference type="ARBA" id="ARBA00023098"/>
    </source>
</evidence>
<dbReference type="Gene3D" id="3.40.50.1820">
    <property type="entry name" value="alpha/beta hydrolase"/>
    <property type="match status" value="1"/>
</dbReference>
<keyword evidence="11" id="KW-0812">Transmembrane</keyword>
<evidence type="ECO:0000313" key="15">
    <source>
        <dbReference type="Proteomes" id="UP000001411"/>
    </source>
</evidence>
<feature type="region of interest" description="Disordered" evidence="10">
    <location>
        <begin position="69"/>
        <end position="294"/>
    </location>
</feature>
<evidence type="ECO:0000256" key="8">
    <source>
        <dbReference type="ARBA" id="ARBA00022963"/>
    </source>
</evidence>
<evidence type="ECO:0000256" key="2">
    <source>
        <dbReference type="ARBA" id="ARBA00004613"/>
    </source>
</evidence>
<dbReference type="GO" id="GO:0004806">
    <property type="term" value="F:triacylglycerol lipase activity"/>
    <property type="evidence" value="ECO:0007669"/>
    <property type="project" value="UniProtKB-EC"/>
</dbReference>
<dbReference type="EMBL" id="AE015929">
    <property type="protein sequence ID" value="AAO06046.1"/>
    <property type="molecule type" value="Genomic_DNA"/>
</dbReference>
<feature type="domain" description="Lipase-like C-terminal" evidence="13">
    <location>
        <begin position="298"/>
        <end position="675"/>
    </location>
</feature>
<feature type="compositionally biased region" description="Basic and acidic residues" evidence="10">
    <location>
        <begin position="139"/>
        <end position="151"/>
    </location>
</feature>
<keyword evidence="11" id="KW-1133">Transmembrane helix</keyword>
<dbReference type="PANTHER" id="PTHR34043:SF3">
    <property type="entry name" value="ALPHA_BETA-HYDROLASES SUPERFAMILY PROTEIN"/>
    <property type="match status" value="1"/>
</dbReference>
<dbReference type="SUPFAM" id="SSF53474">
    <property type="entry name" value="alpha/beta-Hydrolases"/>
    <property type="match status" value="1"/>
</dbReference>